<sequence length="177" mass="19496">MLPQLVAGKATLSLQLSIFLLFLLCWTNHSSAQHHNQSNTDQSICRPFGECEPCPRDALHEPFCQPFGNRRLMHCSPNTTATSIDADHSPTNYPYPTAAPESHAPQPPKSRAPQGETPAWQSCGRIPAQERADFYEFFACNVAFAAGALAIALIRSRRVETRQARRLAARIGLVRGG</sequence>
<protein>
    <submittedName>
        <fullName evidence="1">Uncharacterized protein</fullName>
    </submittedName>
</protein>
<proteinExistence type="predicted"/>
<evidence type="ECO:0000313" key="2">
    <source>
        <dbReference type="Proteomes" id="UP000790377"/>
    </source>
</evidence>
<comment type="caution">
    <text evidence="1">The sequence shown here is derived from an EMBL/GenBank/DDBJ whole genome shotgun (WGS) entry which is preliminary data.</text>
</comment>
<keyword evidence="2" id="KW-1185">Reference proteome</keyword>
<dbReference type="Proteomes" id="UP000790377">
    <property type="component" value="Unassembled WGS sequence"/>
</dbReference>
<accession>A0ACB8AC64</accession>
<organism evidence="1 2">
    <name type="scientific">Hygrophoropsis aurantiaca</name>
    <dbReference type="NCBI Taxonomy" id="72124"/>
    <lineage>
        <taxon>Eukaryota</taxon>
        <taxon>Fungi</taxon>
        <taxon>Dikarya</taxon>
        <taxon>Basidiomycota</taxon>
        <taxon>Agaricomycotina</taxon>
        <taxon>Agaricomycetes</taxon>
        <taxon>Agaricomycetidae</taxon>
        <taxon>Boletales</taxon>
        <taxon>Coniophorineae</taxon>
        <taxon>Hygrophoropsidaceae</taxon>
        <taxon>Hygrophoropsis</taxon>
    </lineage>
</organism>
<gene>
    <name evidence="1" type="ORF">BJ138DRAFT_76847</name>
</gene>
<name>A0ACB8AC64_9AGAM</name>
<evidence type="ECO:0000313" key="1">
    <source>
        <dbReference type="EMBL" id="KAH7910690.1"/>
    </source>
</evidence>
<dbReference type="EMBL" id="MU267704">
    <property type="protein sequence ID" value="KAH7910690.1"/>
    <property type="molecule type" value="Genomic_DNA"/>
</dbReference>
<reference evidence="1" key="1">
    <citation type="journal article" date="2021" name="New Phytol.">
        <title>Evolutionary innovations through gain and loss of genes in the ectomycorrhizal Boletales.</title>
        <authorList>
            <person name="Wu G."/>
            <person name="Miyauchi S."/>
            <person name="Morin E."/>
            <person name="Kuo A."/>
            <person name="Drula E."/>
            <person name="Varga T."/>
            <person name="Kohler A."/>
            <person name="Feng B."/>
            <person name="Cao Y."/>
            <person name="Lipzen A."/>
            <person name="Daum C."/>
            <person name="Hundley H."/>
            <person name="Pangilinan J."/>
            <person name="Johnson J."/>
            <person name="Barry K."/>
            <person name="LaButti K."/>
            <person name="Ng V."/>
            <person name="Ahrendt S."/>
            <person name="Min B."/>
            <person name="Choi I.G."/>
            <person name="Park H."/>
            <person name="Plett J.M."/>
            <person name="Magnuson J."/>
            <person name="Spatafora J.W."/>
            <person name="Nagy L.G."/>
            <person name="Henrissat B."/>
            <person name="Grigoriev I.V."/>
            <person name="Yang Z.L."/>
            <person name="Xu J."/>
            <person name="Martin F.M."/>
        </authorList>
    </citation>
    <scope>NUCLEOTIDE SEQUENCE</scope>
    <source>
        <strain evidence="1">ATCC 28755</strain>
    </source>
</reference>